<accession>A0A3M6VLY7</accession>
<dbReference type="EMBL" id="QLLG01000169">
    <property type="protein sequence ID" value="RMX67332.1"/>
    <property type="molecule type" value="Genomic_DNA"/>
</dbReference>
<feature type="region of interest" description="Disordered" evidence="1">
    <location>
        <begin position="66"/>
        <end position="109"/>
    </location>
</feature>
<evidence type="ECO:0000256" key="1">
    <source>
        <dbReference type="SAM" id="MobiDB-lite"/>
    </source>
</evidence>
<proteinExistence type="predicted"/>
<evidence type="ECO:0000313" key="3">
    <source>
        <dbReference type="Proteomes" id="UP000282087"/>
    </source>
</evidence>
<dbReference type="AlphaFoldDB" id="A0A3M6VLY7"/>
<reference evidence="2 3" key="1">
    <citation type="submission" date="2018-06" db="EMBL/GenBank/DDBJ databases">
        <title>Comparative genomics of downy mildews reveals potential adaptations to biotrophy.</title>
        <authorList>
            <person name="Fletcher K."/>
            <person name="Klosterman S.J."/>
            <person name="Derevnina L."/>
            <person name="Martin F."/>
            <person name="Koike S."/>
            <person name="Reyes Chin-Wo S."/>
            <person name="Mou B."/>
            <person name="Michelmore R."/>
        </authorList>
    </citation>
    <scope>NUCLEOTIDE SEQUENCE [LARGE SCALE GENOMIC DNA]</scope>
    <source>
        <strain evidence="2 3">R14</strain>
    </source>
</reference>
<dbReference type="Proteomes" id="UP000282087">
    <property type="component" value="Unassembled WGS sequence"/>
</dbReference>
<keyword evidence="3" id="KW-1185">Reference proteome</keyword>
<name>A0A3M6VLY7_9STRA</name>
<evidence type="ECO:0000313" key="2">
    <source>
        <dbReference type="EMBL" id="RMX67332.1"/>
    </source>
</evidence>
<gene>
    <name evidence="2" type="ORF">DD238_003486</name>
</gene>
<comment type="caution">
    <text evidence="2">The sequence shown here is derived from an EMBL/GenBank/DDBJ whole genome shotgun (WGS) entry which is preliminary data.</text>
</comment>
<organism evidence="2 3">
    <name type="scientific">Peronospora effusa</name>
    <dbReference type="NCBI Taxonomy" id="542832"/>
    <lineage>
        <taxon>Eukaryota</taxon>
        <taxon>Sar</taxon>
        <taxon>Stramenopiles</taxon>
        <taxon>Oomycota</taxon>
        <taxon>Peronosporomycetes</taxon>
        <taxon>Peronosporales</taxon>
        <taxon>Peronosporaceae</taxon>
        <taxon>Peronospora</taxon>
    </lineage>
</organism>
<protein>
    <submittedName>
        <fullName evidence="2">Uncharacterized protein</fullName>
    </submittedName>
</protein>
<sequence length="160" mass="17426">MDQADPATIDPLAALEAEYAAVVAQSSILSTDISSIHSDDAESACSDSEDAEFVAVEGFENYALLPSSPCTSDAEALETSSNDEDDSDKDTDNTKESPSESKTEEISLEWKHNGRLLESKREAIMKSMQQVKIRPPPWAQAANLTDEELVNMVKKQLGMK</sequence>
<feature type="compositionally biased region" description="Basic and acidic residues" evidence="1">
    <location>
        <begin position="90"/>
        <end position="109"/>
    </location>
</feature>
<dbReference type="OrthoDB" id="167254at2759"/>